<organism evidence="2 3">
    <name type="scientific">Streptomyces nymphaeiformis</name>
    <dbReference type="NCBI Taxonomy" id="2663842"/>
    <lineage>
        <taxon>Bacteria</taxon>
        <taxon>Bacillati</taxon>
        <taxon>Actinomycetota</taxon>
        <taxon>Actinomycetes</taxon>
        <taxon>Kitasatosporales</taxon>
        <taxon>Streptomycetaceae</taxon>
        <taxon>Streptomyces</taxon>
    </lineage>
</organism>
<feature type="compositionally biased region" description="Basic and acidic residues" evidence="1">
    <location>
        <begin position="55"/>
        <end position="69"/>
    </location>
</feature>
<evidence type="ECO:0000313" key="3">
    <source>
        <dbReference type="Proteomes" id="UP000582643"/>
    </source>
</evidence>
<dbReference type="Proteomes" id="UP000582643">
    <property type="component" value="Unassembled WGS sequence"/>
</dbReference>
<evidence type="ECO:0000256" key="1">
    <source>
        <dbReference type="SAM" id="MobiDB-lite"/>
    </source>
</evidence>
<dbReference type="AlphaFoldDB" id="A0A7W7U2Q4"/>
<dbReference type="EMBL" id="JACHJY010000007">
    <property type="protein sequence ID" value="MBB4983788.1"/>
    <property type="molecule type" value="Genomic_DNA"/>
</dbReference>
<feature type="region of interest" description="Disordered" evidence="1">
    <location>
        <begin position="1"/>
        <end position="69"/>
    </location>
</feature>
<evidence type="ECO:0000313" key="2">
    <source>
        <dbReference type="EMBL" id="MBB4983788.1"/>
    </source>
</evidence>
<reference evidence="2 3" key="1">
    <citation type="submission" date="2020-08" db="EMBL/GenBank/DDBJ databases">
        <title>Genomic Encyclopedia of Type Strains, Phase III (KMG-III): the genomes of soil and plant-associated and newly described type strains.</title>
        <authorList>
            <person name="Whitman W."/>
        </authorList>
    </citation>
    <scope>NUCLEOTIDE SEQUENCE [LARGE SCALE GENOMIC DNA]</scope>
    <source>
        <strain evidence="2 3">SFB5A</strain>
    </source>
</reference>
<accession>A0A7W7U2Q4</accession>
<comment type="caution">
    <text evidence="2">The sequence shown here is derived from an EMBL/GenBank/DDBJ whole genome shotgun (WGS) entry which is preliminary data.</text>
</comment>
<sequence length="69" mass="7582">MSERKSPRQDERLPRDPEDRSATVGDPLSVPVPEDVGGGEARDRDDARTGPGRHTRADRIHPGPDEPTD</sequence>
<feature type="compositionally biased region" description="Basic and acidic residues" evidence="1">
    <location>
        <begin position="1"/>
        <end position="21"/>
    </location>
</feature>
<keyword evidence="3" id="KW-1185">Reference proteome</keyword>
<name>A0A7W7U2Q4_9ACTN</name>
<dbReference type="RefSeq" id="WP_184931621.1">
    <property type="nucleotide sequence ID" value="NZ_JACHJY010000007.1"/>
</dbReference>
<proteinExistence type="predicted"/>
<protein>
    <submittedName>
        <fullName evidence="2">Uncharacterized protein</fullName>
    </submittedName>
</protein>
<gene>
    <name evidence="2" type="ORF">GGE06_004734</name>
</gene>